<feature type="region of interest" description="Disordered" evidence="1">
    <location>
        <begin position="1"/>
        <end position="35"/>
    </location>
</feature>
<feature type="region of interest" description="Disordered" evidence="1">
    <location>
        <begin position="197"/>
        <end position="289"/>
    </location>
</feature>
<evidence type="ECO:0000313" key="3">
    <source>
        <dbReference type="Proteomes" id="UP000673691"/>
    </source>
</evidence>
<feature type="compositionally biased region" description="Low complexity" evidence="1">
    <location>
        <begin position="267"/>
        <end position="289"/>
    </location>
</feature>
<proteinExistence type="predicted"/>
<dbReference type="InterPro" id="IPR036514">
    <property type="entry name" value="SGNH_hydro_sf"/>
</dbReference>
<dbReference type="Proteomes" id="UP000673691">
    <property type="component" value="Unassembled WGS sequence"/>
</dbReference>
<feature type="compositionally biased region" description="Basic residues" evidence="1">
    <location>
        <begin position="247"/>
        <end position="257"/>
    </location>
</feature>
<protein>
    <submittedName>
        <fullName evidence="2">Uncharacterized protein</fullName>
    </submittedName>
</protein>
<evidence type="ECO:0000313" key="2">
    <source>
        <dbReference type="EMBL" id="KAG5462623.1"/>
    </source>
</evidence>
<dbReference type="EMBL" id="JAEFCI010001882">
    <property type="protein sequence ID" value="KAG5462623.1"/>
    <property type="molecule type" value="Genomic_DNA"/>
</dbReference>
<gene>
    <name evidence="2" type="ORF">BJ554DRAFT_4383</name>
</gene>
<dbReference type="AlphaFoldDB" id="A0A8H8DLE5"/>
<organism evidence="2 3">
    <name type="scientific">Olpidium bornovanus</name>
    <dbReference type="NCBI Taxonomy" id="278681"/>
    <lineage>
        <taxon>Eukaryota</taxon>
        <taxon>Fungi</taxon>
        <taxon>Fungi incertae sedis</taxon>
        <taxon>Olpidiomycota</taxon>
        <taxon>Olpidiomycotina</taxon>
        <taxon>Olpidiomycetes</taxon>
        <taxon>Olpidiales</taxon>
        <taxon>Olpidiaceae</taxon>
        <taxon>Olpidium</taxon>
    </lineage>
</organism>
<accession>A0A8H8DLE5</accession>
<evidence type="ECO:0000256" key="1">
    <source>
        <dbReference type="SAM" id="MobiDB-lite"/>
    </source>
</evidence>
<feature type="compositionally biased region" description="Pro residues" evidence="1">
    <location>
        <begin position="10"/>
        <end position="20"/>
    </location>
</feature>
<feature type="compositionally biased region" description="Low complexity" evidence="1">
    <location>
        <begin position="222"/>
        <end position="236"/>
    </location>
</feature>
<feature type="compositionally biased region" description="Basic and acidic residues" evidence="1">
    <location>
        <begin position="25"/>
        <end position="35"/>
    </location>
</feature>
<dbReference type="OrthoDB" id="1600564at2759"/>
<reference evidence="2 3" key="1">
    <citation type="journal article" name="Sci. Rep.">
        <title>Genome-scale phylogenetic analyses confirm Olpidium as the closest living zoosporic fungus to the non-flagellated, terrestrial fungi.</title>
        <authorList>
            <person name="Chang Y."/>
            <person name="Rochon D."/>
            <person name="Sekimoto S."/>
            <person name="Wang Y."/>
            <person name="Chovatia M."/>
            <person name="Sandor L."/>
            <person name="Salamov A."/>
            <person name="Grigoriev I.V."/>
            <person name="Stajich J.E."/>
            <person name="Spatafora J.W."/>
        </authorList>
    </citation>
    <scope>NUCLEOTIDE SEQUENCE [LARGE SCALE GENOMIC DNA]</scope>
    <source>
        <strain evidence="2">S191</strain>
    </source>
</reference>
<sequence>MRAKCDFRLGPPPGPPPPPATSIWRSEENDGRSADEAPALSLMDSTAAWNSLVLGVRPGRAHEAETRLYDVPASAAPCRAFSFNAGCSAPPPRAPGPVRAVPAFSPAFARTAKVHGRNREARPCLTIGPATHETLRLVTVAGPKGLSVGALNVCANPDDHVFWGNFHFTAAVHKVLGNSARLRCGVYLETRVFIHVPRPTDGGAGAQTASSSPATLTGKGDPGAATLAADAGAARTGEGRAGGAARPRQRASGRVRQKTPGFVFTLPRGETATPGTPGRAGTTRTSKVG</sequence>
<name>A0A8H8DLE5_9FUNG</name>
<comment type="caution">
    <text evidence="2">The sequence shown here is derived from an EMBL/GenBank/DDBJ whole genome shotgun (WGS) entry which is preliminary data.</text>
</comment>
<dbReference type="Gene3D" id="3.40.50.1110">
    <property type="entry name" value="SGNH hydrolase"/>
    <property type="match status" value="1"/>
</dbReference>
<keyword evidence="3" id="KW-1185">Reference proteome</keyword>